<evidence type="ECO:0000256" key="1">
    <source>
        <dbReference type="ARBA" id="ARBA00004651"/>
    </source>
</evidence>
<evidence type="ECO:0000256" key="2">
    <source>
        <dbReference type="ARBA" id="ARBA00010735"/>
    </source>
</evidence>
<feature type="transmembrane region" description="Helical" evidence="8">
    <location>
        <begin position="190"/>
        <end position="207"/>
    </location>
</feature>
<comment type="subcellular location">
    <subcellularLocation>
        <location evidence="1">Cell membrane</location>
        <topology evidence="1">Multi-pass membrane protein</topology>
    </subcellularLocation>
</comment>
<keyword evidence="7 8" id="KW-0472">Membrane</keyword>
<dbReference type="PANTHER" id="PTHR34979">
    <property type="entry name" value="INNER MEMBRANE PROTEIN YGAZ"/>
    <property type="match status" value="1"/>
</dbReference>
<protein>
    <submittedName>
        <fullName evidence="9">AzlC family ABC transporter permease</fullName>
    </submittedName>
</protein>
<sequence>MQASTAYQQRSSDFIRGIQAGLSIAIGYMPVALTYGLLAKTTGLSLFETIAMSMFVYAGAAQYITLSLLAIGTGALEIVFTIFIVNIRHLLMSASVNEKVEEDSIWKKALYAFGITDETFTVAATREGTVTTGFMFGLCLVAYSSWVIFSGAGHLIGSALPQTLQEAMGVALYAMFIGLLVPSVKKQRKVLYLAVVAAVLNSLFTVMNFSAGWSIVMATLISAVSIEILTGKGEKPVE</sequence>
<evidence type="ECO:0000256" key="5">
    <source>
        <dbReference type="ARBA" id="ARBA00022692"/>
    </source>
</evidence>
<dbReference type="InterPro" id="IPR011606">
    <property type="entry name" value="Brnchd-chn_aa_trnsp_permease"/>
</dbReference>
<dbReference type="GO" id="GO:1903785">
    <property type="term" value="P:L-valine transmembrane transport"/>
    <property type="evidence" value="ECO:0007669"/>
    <property type="project" value="TreeGrafter"/>
</dbReference>
<evidence type="ECO:0000256" key="8">
    <source>
        <dbReference type="SAM" id="Phobius"/>
    </source>
</evidence>
<evidence type="ECO:0000256" key="3">
    <source>
        <dbReference type="ARBA" id="ARBA00022448"/>
    </source>
</evidence>
<keyword evidence="3" id="KW-0813">Transport</keyword>
<keyword evidence="5 8" id="KW-0812">Transmembrane</keyword>
<accession>A0A5R9FC30</accession>
<dbReference type="RefSeq" id="WP_138124259.1">
    <property type="nucleotide sequence ID" value="NZ_SWLG01000004.1"/>
</dbReference>
<feature type="transmembrane region" description="Helical" evidence="8">
    <location>
        <begin position="20"/>
        <end position="40"/>
    </location>
</feature>
<dbReference type="AlphaFoldDB" id="A0A5R9FC30"/>
<dbReference type="Proteomes" id="UP000308230">
    <property type="component" value="Unassembled WGS sequence"/>
</dbReference>
<comment type="caution">
    <text evidence="9">The sequence shown here is derived from an EMBL/GenBank/DDBJ whole genome shotgun (WGS) entry which is preliminary data.</text>
</comment>
<feature type="transmembrane region" description="Helical" evidence="8">
    <location>
        <begin position="163"/>
        <end position="181"/>
    </location>
</feature>
<evidence type="ECO:0000256" key="6">
    <source>
        <dbReference type="ARBA" id="ARBA00022989"/>
    </source>
</evidence>
<feature type="transmembrane region" description="Helical" evidence="8">
    <location>
        <begin position="134"/>
        <end position="157"/>
    </location>
</feature>
<gene>
    <name evidence="9" type="ORF">FCL54_06120</name>
</gene>
<dbReference type="Pfam" id="PF03591">
    <property type="entry name" value="AzlC"/>
    <property type="match status" value="1"/>
</dbReference>
<feature type="transmembrane region" description="Helical" evidence="8">
    <location>
        <begin position="60"/>
        <end position="85"/>
    </location>
</feature>
<dbReference type="OrthoDB" id="3177005at2"/>
<reference evidence="9 10" key="1">
    <citation type="submission" date="2019-04" db="EMBL/GenBank/DDBJ databases">
        <title>Bacillus caeni sp. nov., a bacterium isolated from mangrove sediment.</title>
        <authorList>
            <person name="Huang H."/>
            <person name="Mo K."/>
            <person name="Hu Y."/>
        </authorList>
    </citation>
    <scope>NUCLEOTIDE SEQUENCE [LARGE SCALE GENOMIC DNA]</scope>
    <source>
        <strain evidence="9 10">HB172195</strain>
    </source>
</reference>
<proteinExistence type="inferred from homology"/>
<dbReference type="EMBL" id="SWLG01000004">
    <property type="protein sequence ID" value="TLS38114.1"/>
    <property type="molecule type" value="Genomic_DNA"/>
</dbReference>
<dbReference type="GO" id="GO:0005886">
    <property type="term" value="C:plasma membrane"/>
    <property type="evidence" value="ECO:0007669"/>
    <property type="project" value="UniProtKB-SubCell"/>
</dbReference>
<name>A0A5R9FC30_9BACL</name>
<evidence type="ECO:0000256" key="4">
    <source>
        <dbReference type="ARBA" id="ARBA00022475"/>
    </source>
</evidence>
<evidence type="ECO:0000256" key="7">
    <source>
        <dbReference type="ARBA" id="ARBA00023136"/>
    </source>
</evidence>
<evidence type="ECO:0000313" key="9">
    <source>
        <dbReference type="EMBL" id="TLS38114.1"/>
    </source>
</evidence>
<keyword evidence="10" id="KW-1185">Reference proteome</keyword>
<dbReference type="PANTHER" id="PTHR34979:SF1">
    <property type="entry name" value="INNER MEMBRANE PROTEIN YGAZ"/>
    <property type="match status" value="1"/>
</dbReference>
<evidence type="ECO:0000313" key="10">
    <source>
        <dbReference type="Proteomes" id="UP000308230"/>
    </source>
</evidence>
<keyword evidence="6 8" id="KW-1133">Transmembrane helix</keyword>
<keyword evidence="4" id="KW-1003">Cell membrane</keyword>
<comment type="similarity">
    <text evidence="2">Belongs to the AzlC family.</text>
</comment>
<organism evidence="9 10">
    <name type="scientific">Exobacillus caeni</name>
    <dbReference type="NCBI Taxonomy" id="2574798"/>
    <lineage>
        <taxon>Bacteria</taxon>
        <taxon>Bacillati</taxon>
        <taxon>Bacillota</taxon>
        <taxon>Bacilli</taxon>
        <taxon>Bacillales</taxon>
        <taxon>Guptibacillaceae</taxon>
        <taxon>Exobacillus</taxon>
    </lineage>
</organism>